<organism evidence="8 9">
    <name type="scientific">Quercus suber</name>
    <name type="common">Cork oak</name>
    <dbReference type="NCBI Taxonomy" id="58331"/>
    <lineage>
        <taxon>Eukaryota</taxon>
        <taxon>Viridiplantae</taxon>
        <taxon>Streptophyta</taxon>
        <taxon>Embryophyta</taxon>
        <taxon>Tracheophyta</taxon>
        <taxon>Spermatophyta</taxon>
        <taxon>Magnoliopsida</taxon>
        <taxon>eudicotyledons</taxon>
        <taxon>Gunneridae</taxon>
        <taxon>Pentapetalae</taxon>
        <taxon>rosids</taxon>
        <taxon>fabids</taxon>
        <taxon>Fagales</taxon>
        <taxon>Fagaceae</taxon>
        <taxon>Quercus</taxon>
    </lineage>
</organism>
<evidence type="ECO:0000256" key="3">
    <source>
        <dbReference type="ARBA" id="ARBA00022729"/>
    </source>
</evidence>
<dbReference type="EMBL" id="PKMF04000064">
    <property type="protein sequence ID" value="KAK7853602.1"/>
    <property type="molecule type" value="Genomic_DNA"/>
</dbReference>
<dbReference type="InterPro" id="IPR046956">
    <property type="entry name" value="RLP23-like"/>
</dbReference>
<dbReference type="PANTHER" id="PTHR48061">
    <property type="entry name" value="LEUCINE-RICH REPEAT RECEPTOR PROTEIN KINASE EMS1-LIKE-RELATED"/>
    <property type="match status" value="1"/>
</dbReference>
<keyword evidence="5" id="KW-0472">Membrane</keyword>
<evidence type="ECO:0000256" key="7">
    <source>
        <dbReference type="ARBA" id="ARBA00023180"/>
    </source>
</evidence>
<evidence type="ECO:0000256" key="4">
    <source>
        <dbReference type="ARBA" id="ARBA00022989"/>
    </source>
</evidence>
<name>A0AAW0LSB1_QUESU</name>
<proteinExistence type="predicted"/>
<evidence type="ECO:0000256" key="6">
    <source>
        <dbReference type="ARBA" id="ARBA00023170"/>
    </source>
</evidence>
<protein>
    <submittedName>
        <fullName evidence="8">Receptor-like protein 50</fullName>
    </submittedName>
</protein>
<evidence type="ECO:0000256" key="5">
    <source>
        <dbReference type="ARBA" id="ARBA00023136"/>
    </source>
</evidence>
<keyword evidence="6" id="KW-0675">Receptor</keyword>
<reference evidence="8 9" key="1">
    <citation type="journal article" date="2018" name="Sci. Data">
        <title>The draft genome sequence of cork oak.</title>
        <authorList>
            <person name="Ramos A.M."/>
            <person name="Usie A."/>
            <person name="Barbosa P."/>
            <person name="Barros P.M."/>
            <person name="Capote T."/>
            <person name="Chaves I."/>
            <person name="Simoes F."/>
            <person name="Abreu I."/>
            <person name="Carrasquinho I."/>
            <person name="Faro C."/>
            <person name="Guimaraes J.B."/>
            <person name="Mendonca D."/>
            <person name="Nobrega F."/>
            <person name="Rodrigues L."/>
            <person name="Saibo N.J.M."/>
            <person name="Varela M.C."/>
            <person name="Egas C."/>
            <person name="Matos J."/>
            <person name="Miguel C.M."/>
            <person name="Oliveira M.M."/>
            <person name="Ricardo C.P."/>
            <person name="Goncalves S."/>
        </authorList>
    </citation>
    <scope>NUCLEOTIDE SEQUENCE [LARGE SCALE GENOMIC DNA]</scope>
    <source>
        <strain evidence="9">cv. HL8</strain>
    </source>
</reference>
<evidence type="ECO:0000313" key="8">
    <source>
        <dbReference type="EMBL" id="KAK7853602.1"/>
    </source>
</evidence>
<dbReference type="Gene3D" id="3.80.10.10">
    <property type="entry name" value="Ribonuclease Inhibitor"/>
    <property type="match status" value="2"/>
</dbReference>
<feature type="non-terminal residue" evidence="8">
    <location>
        <position position="1"/>
    </location>
</feature>
<sequence>LFSGKIPYEISQLSSLVSLDLSYNDLLIKTLVWKRIVDNLTLLRELLLDGTNMSSIRPNSLTNLSFSLTTLSLHDCDLRNNSSLKFLDLSWISFSRELPNSISSLKSLKHLNLEYRKFTRSIPTLLGSLT</sequence>
<keyword evidence="9" id="KW-1185">Reference proteome</keyword>
<dbReference type="InterPro" id="IPR032675">
    <property type="entry name" value="LRR_dom_sf"/>
</dbReference>
<keyword evidence="7" id="KW-0325">Glycoprotein</keyword>
<dbReference type="PANTHER" id="PTHR48061:SF50">
    <property type="entry name" value="LEUCINE-RICH REPEAT-CONTAINING N-TERMINAL PLANT-TYPE DOMAIN-CONTAINING PROTEIN"/>
    <property type="match status" value="1"/>
</dbReference>
<accession>A0AAW0LSB1</accession>
<keyword evidence="4" id="KW-1133">Transmembrane helix</keyword>
<evidence type="ECO:0000256" key="1">
    <source>
        <dbReference type="ARBA" id="ARBA00004479"/>
    </source>
</evidence>
<evidence type="ECO:0000256" key="2">
    <source>
        <dbReference type="ARBA" id="ARBA00022692"/>
    </source>
</evidence>
<dbReference type="Proteomes" id="UP000237347">
    <property type="component" value="Unassembled WGS sequence"/>
</dbReference>
<keyword evidence="2" id="KW-0812">Transmembrane</keyword>
<comment type="subcellular location">
    <subcellularLocation>
        <location evidence="1">Membrane</location>
        <topology evidence="1">Single-pass type I membrane protein</topology>
    </subcellularLocation>
</comment>
<dbReference type="AlphaFoldDB" id="A0AAW0LSB1"/>
<evidence type="ECO:0000313" key="9">
    <source>
        <dbReference type="Proteomes" id="UP000237347"/>
    </source>
</evidence>
<dbReference type="GO" id="GO:0016020">
    <property type="term" value="C:membrane"/>
    <property type="evidence" value="ECO:0007669"/>
    <property type="project" value="UniProtKB-SubCell"/>
</dbReference>
<dbReference type="InterPro" id="IPR001611">
    <property type="entry name" value="Leu-rich_rpt"/>
</dbReference>
<keyword evidence="3" id="KW-0732">Signal</keyword>
<dbReference type="Pfam" id="PF00560">
    <property type="entry name" value="LRR_1"/>
    <property type="match status" value="2"/>
</dbReference>
<dbReference type="SUPFAM" id="SSF52058">
    <property type="entry name" value="L domain-like"/>
    <property type="match status" value="1"/>
</dbReference>
<comment type="caution">
    <text evidence="8">The sequence shown here is derived from an EMBL/GenBank/DDBJ whole genome shotgun (WGS) entry which is preliminary data.</text>
</comment>
<gene>
    <name evidence="8" type="primary">RLP50_3</name>
    <name evidence="8" type="ORF">CFP56_035510</name>
</gene>